<keyword evidence="1" id="KW-0812">Transmembrane</keyword>
<feature type="transmembrane region" description="Helical" evidence="1">
    <location>
        <begin position="44"/>
        <end position="67"/>
    </location>
</feature>
<dbReference type="Pfam" id="PF13061">
    <property type="entry name" value="DUF3923"/>
    <property type="match status" value="1"/>
</dbReference>
<keyword evidence="1" id="KW-0472">Membrane</keyword>
<accession>A0A109G731</accession>
<evidence type="ECO:0000256" key="1">
    <source>
        <dbReference type="SAM" id="Phobius"/>
    </source>
</evidence>
<reference evidence="2 3" key="1">
    <citation type="submission" date="2016-01" db="EMBL/GenBank/DDBJ databases">
        <authorList>
            <person name="McClelland M."/>
            <person name="Jain A."/>
            <person name="Saraogi P."/>
            <person name="Mendelson R."/>
            <person name="Westerman R."/>
            <person name="SanMiguel P."/>
            <person name="Csonka L."/>
        </authorList>
    </citation>
    <scope>NUCLEOTIDE SEQUENCE [LARGE SCALE GENOMIC DNA]</scope>
    <source>
        <strain evidence="2 3">PE8-15</strain>
    </source>
</reference>
<keyword evidence="1" id="KW-1133">Transmembrane helix</keyword>
<dbReference type="InterPro" id="IPR025037">
    <property type="entry name" value="DUF3923"/>
</dbReference>
<gene>
    <name evidence="2" type="ORF">AWW70_01990</name>
</gene>
<name>A0A109G731_BACMY</name>
<feature type="transmembrane region" description="Helical" evidence="1">
    <location>
        <begin position="7"/>
        <end position="28"/>
    </location>
</feature>
<evidence type="ECO:0000313" key="2">
    <source>
        <dbReference type="EMBL" id="KWU61293.1"/>
    </source>
</evidence>
<dbReference type="EMBL" id="LRPH01000055">
    <property type="protein sequence ID" value="KWU61293.1"/>
    <property type="molecule type" value="Genomic_DNA"/>
</dbReference>
<evidence type="ECO:0008006" key="4">
    <source>
        <dbReference type="Google" id="ProtNLM"/>
    </source>
</evidence>
<sequence length="95" mass="11169">MKRRWIFWWIGNIFWITIFGILAAIIWLREVDGTGVTQTPELKLIAFIVLLIAFILPLIIQVVWLIVNLRKSRKKRGIFFNIDSSLFSMGIMPCF</sequence>
<dbReference type="AlphaFoldDB" id="A0A109G731"/>
<organism evidence="2 3">
    <name type="scientific">Bacillus mycoides</name>
    <dbReference type="NCBI Taxonomy" id="1405"/>
    <lineage>
        <taxon>Bacteria</taxon>
        <taxon>Bacillati</taxon>
        <taxon>Bacillota</taxon>
        <taxon>Bacilli</taxon>
        <taxon>Bacillales</taxon>
        <taxon>Bacillaceae</taxon>
        <taxon>Bacillus</taxon>
        <taxon>Bacillus cereus group</taxon>
    </lineage>
</organism>
<proteinExistence type="predicted"/>
<dbReference type="RefSeq" id="WP_060750670.1">
    <property type="nucleotide sequence ID" value="NZ_LRPH01000055.1"/>
</dbReference>
<protein>
    <recommendedName>
        <fullName evidence="4">DUF3923 family protein</fullName>
    </recommendedName>
</protein>
<comment type="caution">
    <text evidence="2">The sequence shown here is derived from an EMBL/GenBank/DDBJ whole genome shotgun (WGS) entry which is preliminary data.</text>
</comment>
<dbReference type="Proteomes" id="UP000065797">
    <property type="component" value="Unassembled WGS sequence"/>
</dbReference>
<evidence type="ECO:0000313" key="3">
    <source>
        <dbReference type="Proteomes" id="UP000065797"/>
    </source>
</evidence>